<protein>
    <recommendedName>
        <fullName evidence="4">BZIP domain-containing protein</fullName>
    </recommendedName>
</protein>
<dbReference type="PANTHER" id="PTHR40621">
    <property type="entry name" value="TRANSCRIPTION FACTOR KAPC-RELATED"/>
    <property type="match status" value="1"/>
</dbReference>
<dbReference type="SMART" id="SM00338">
    <property type="entry name" value="BRLZ"/>
    <property type="match status" value="1"/>
</dbReference>
<sequence>MLIDSTYSGNEQPHPQTTVRPKSYRKLFKHHRGGSNQTDEERQQEAIKRRTIQNRIAQRLYRQRKDNRIAELEAQVAELLAKREQDHEHQHQSNFEAVQVEILQKRVKDLEAENAKLKATASSETRVNQGTDDGRSMRSQSCHGGFQPPISHTTFIPPHPRQTYSTAYFYPYGYSPSYQGLQPIYSNPYPVNVYSAPAATTIEPIIPSTHFQIQEHIPTHALSKPVEGHSYFTAYSQAPQLPPSHERMSIISTNSDSVASTNKSVGSEPHECETRNIRVSPSVSPSDGEQRASSLGNNSGEDGGSRVCNVGSTVIVDQTRSERVTK</sequence>
<name>A0A1Y2B5N1_9FUNG</name>
<dbReference type="SUPFAM" id="SSF57959">
    <property type="entry name" value="Leucine zipper domain"/>
    <property type="match status" value="1"/>
</dbReference>
<feature type="compositionally biased region" description="Polar residues" evidence="3">
    <location>
        <begin position="254"/>
        <end position="265"/>
    </location>
</feature>
<evidence type="ECO:0000313" key="5">
    <source>
        <dbReference type="EMBL" id="ORY30148.1"/>
    </source>
</evidence>
<feature type="compositionally biased region" description="Polar residues" evidence="3">
    <location>
        <begin position="277"/>
        <end position="300"/>
    </location>
</feature>
<comment type="subcellular location">
    <subcellularLocation>
        <location evidence="1">Nucleus</location>
    </subcellularLocation>
</comment>
<organism evidence="5 6">
    <name type="scientific">Rhizoclosmatium globosum</name>
    <dbReference type="NCBI Taxonomy" id="329046"/>
    <lineage>
        <taxon>Eukaryota</taxon>
        <taxon>Fungi</taxon>
        <taxon>Fungi incertae sedis</taxon>
        <taxon>Chytridiomycota</taxon>
        <taxon>Chytridiomycota incertae sedis</taxon>
        <taxon>Chytridiomycetes</taxon>
        <taxon>Chytridiales</taxon>
        <taxon>Chytriomycetaceae</taxon>
        <taxon>Rhizoclosmatium</taxon>
    </lineage>
</organism>
<feature type="compositionally biased region" description="Polar residues" evidence="3">
    <location>
        <begin position="120"/>
        <end position="142"/>
    </location>
</feature>
<feature type="region of interest" description="Disordered" evidence="3">
    <location>
        <begin position="119"/>
        <end position="143"/>
    </location>
</feature>
<reference evidence="5 6" key="1">
    <citation type="submission" date="2016-07" db="EMBL/GenBank/DDBJ databases">
        <title>Pervasive Adenine N6-methylation of Active Genes in Fungi.</title>
        <authorList>
            <consortium name="DOE Joint Genome Institute"/>
            <person name="Mondo S.J."/>
            <person name="Dannebaum R.O."/>
            <person name="Kuo R.C."/>
            <person name="Labutti K."/>
            <person name="Haridas S."/>
            <person name="Kuo A."/>
            <person name="Salamov A."/>
            <person name="Ahrendt S.R."/>
            <person name="Lipzen A."/>
            <person name="Sullivan W."/>
            <person name="Andreopoulos W.B."/>
            <person name="Clum A."/>
            <person name="Lindquist E."/>
            <person name="Daum C."/>
            <person name="Ramamoorthy G.K."/>
            <person name="Gryganskyi A."/>
            <person name="Culley D."/>
            <person name="Magnuson J.K."/>
            <person name="James T.Y."/>
            <person name="O'Malley M.A."/>
            <person name="Stajich J.E."/>
            <person name="Spatafora J.W."/>
            <person name="Visel A."/>
            <person name="Grigoriev I.V."/>
        </authorList>
    </citation>
    <scope>NUCLEOTIDE SEQUENCE [LARGE SCALE GENOMIC DNA]</scope>
    <source>
        <strain evidence="5 6">JEL800</strain>
    </source>
</reference>
<dbReference type="InterPro" id="IPR046347">
    <property type="entry name" value="bZIP_sf"/>
</dbReference>
<evidence type="ECO:0000259" key="4">
    <source>
        <dbReference type="SMART" id="SM00338"/>
    </source>
</evidence>
<proteinExistence type="predicted"/>
<dbReference type="GO" id="GO:0000976">
    <property type="term" value="F:transcription cis-regulatory region binding"/>
    <property type="evidence" value="ECO:0007669"/>
    <property type="project" value="InterPro"/>
</dbReference>
<dbReference type="CDD" id="cd14688">
    <property type="entry name" value="bZIP_YAP"/>
    <property type="match status" value="1"/>
</dbReference>
<comment type="caution">
    <text evidence="5">The sequence shown here is derived from an EMBL/GenBank/DDBJ whole genome shotgun (WGS) entry which is preliminary data.</text>
</comment>
<keyword evidence="2" id="KW-0539">Nucleus</keyword>
<evidence type="ECO:0000313" key="6">
    <source>
        <dbReference type="Proteomes" id="UP000193642"/>
    </source>
</evidence>
<feature type="region of interest" description="Disordered" evidence="3">
    <location>
        <begin position="254"/>
        <end position="326"/>
    </location>
</feature>
<dbReference type="GO" id="GO:0090575">
    <property type="term" value="C:RNA polymerase II transcription regulator complex"/>
    <property type="evidence" value="ECO:0007669"/>
    <property type="project" value="TreeGrafter"/>
</dbReference>
<dbReference type="Gene3D" id="1.20.5.170">
    <property type="match status" value="1"/>
</dbReference>
<evidence type="ECO:0000256" key="1">
    <source>
        <dbReference type="ARBA" id="ARBA00004123"/>
    </source>
</evidence>
<keyword evidence="6" id="KW-1185">Reference proteome</keyword>
<feature type="domain" description="BZIP" evidence="4">
    <location>
        <begin position="41"/>
        <end position="123"/>
    </location>
</feature>
<evidence type="ECO:0000256" key="3">
    <source>
        <dbReference type="SAM" id="MobiDB-lite"/>
    </source>
</evidence>
<evidence type="ECO:0000256" key="2">
    <source>
        <dbReference type="ARBA" id="ARBA00023242"/>
    </source>
</evidence>
<feature type="region of interest" description="Disordered" evidence="3">
    <location>
        <begin position="1"/>
        <end position="21"/>
    </location>
</feature>
<feature type="compositionally biased region" description="Polar residues" evidence="3">
    <location>
        <begin position="1"/>
        <end position="20"/>
    </location>
</feature>
<dbReference type="EMBL" id="MCGO01000084">
    <property type="protein sequence ID" value="ORY30148.1"/>
    <property type="molecule type" value="Genomic_DNA"/>
</dbReference>
<dbReference type="AlphaFoldDB" id="A0A1Y2B5N1"/>
<dbReference type="OrthoDB" id="2162861at2759"/>
<dbReference type="InterPro" id="IPR004827">
    <property type="entry name" value="bZIP"/>
</dbReference>
<dbReference type="PANTHER" id="PTHR40621:SF8">
    <property type="entry name" value="AP-1-LIKE TRANSCRIPTION FACTOR YAP3"/>
    <property type="match status" value="1"/>
</dbReference>
<dbReference type="Proteomes" id="UP000193642">
    <property type="component" value="Unassembled WGS sequence"/>
</dbReference>
<dbReference type="InterPro" id="IPR050936">
    <property type="entry name" value="AP-1-like"/>
</dbReference>
<gene>
    <name evidence="5" type="ORF">BCR33DRAFT_724475</name>
</gene>
<dbReference type="GO" id="GO:0001228">
    <property type="term" value="F:DNA-binding transcription activator activity, RNA polymerase II-specific"/>
    <property type="evidence" value="ECO:0007669"/>
    <property type="project" value="TreeGrafter"/>
</dbReference>
<accession>A0A1Y2B5N1</accession>